<evidence type="ECO:0000256" key="3">
    <source>
        <dbReference type="ARBA" id="ARBA00022692"/>
    </source>
</evidence>
<dbReference type="GO" id="GO:0033013">
    <property type="term" value="P:tetrapyrrole metabolic process"/>
    <property type="evidence" value="ECO:0007669"/>
    <property type="project" value="UniProtKB-ARBA"/>
</dbReference>
<evidence type="ECO:0000256" key="2">
    <source>
        <dbReference type="ARBA" id="ARBA00007524"/>
    </source>
</evidence>
<feature type="transmembrane region" description="Helical" evidence="6">
    <location>
        <begin position="69"/>
        <end position="90"/>
    </location>
</feature>
<feature type="transmembrane region" description="Helical" evidence="6">
    <location>
        <begin position="43"/>
        <end position="63"/>
    </location>
</feature>
<keyword evidence="5 6" id="KW-0472">Membrane</keyword>
<gene>
    <name evidence="7" type="primary">tspO</name>
    <name evidence="7" type="ORF">HLUCCA11_00155</name>
</gene>
<organism evidence="7 8">
    <name type="scientific">Phormidesmis priestleyi Ana</name>
    <dbReference type="NCBI Taxonomy" id="1666911"/>
    <lineage>
        <taxon>Bacteria</taxon>
        <taxon>Bacillati</taxon>
        <taxon>Cyanobacteriota</taxon>
        <taxon>Cyanophyceae</taxon>
        <taxon>Leptolyngbyales</taxon>
        <taxon>Leptolyngbyaceae</taxon>
        <taxon>Phormidesmis</taxon>
    </lineage>
</organism>
<keyword evidence="3 6" id="KW-0812">Transmembrane</keyword>
<comment type="subcellular location">
    <subcellularLocation>
        <location evidence="1">Membrane</location>
        <topology evidence="1">Multi-pass membrane protein</topology>
    </subcellularLocation>
</comment>
<dbReference type="InterPro" id="IPR038330">
    <property type="entry name" value="TspO/MBR-related_sf"/>
</dbReference>
<reference evidence="7 8" key="1">
    <citation type="submission" date="2015-09" db="EMBL/GenBank/DDBJ databases">
        <title>Identification and resolution of microdiversity through metagenomic sequencing of parallel consortia.</title>
        <authorList>
            <person name="Nelson W.C."/>
            <person name="Romine M.F."/>
            <person name="Lindemann S.R."/>
        </authorList>
    </citation>
    <scope>NUCLEOTIDE SEQUENCE [LARGE SCALE GENOMIC DNA]</scope>
    <source>
        <strain evidence="7">Ana</strain>
    </source>
</reference>
<dbReference type="InterPro" id="IPR004307">
    <property type="entry name" value="TspO_MBR"/>
</dbReference>
<comment type="caution">
    <text evidence="7">The sequence shown here is derived from an EMBL/GenBank/DDBJ whole genome shotgun (WGS) entry which is preliminary data.</text>
</comment>
<sequence length="149" mass="17289">MKSWMVIGIVAFAIALISNLIRPKDAKWFRRLQRPNWLTFEKLIPVIWTTVFICGAWSAYIIWEQTQSWNWMATYIVLELLTIAFTPVLFWSHNLKLAAYIGGAGFIMCLLLTLGVFQLSVWAAVLLIPYLLWSPIGTFTTWEMDKLNE</sequence>
<dbReference type="AlphaFoldDB" id="A0A0P7Z3K1"/>
<accession>A0A0P7Z3K1</accession>
<dbReference type="CDD" id="cd15904">
    <property type="entry name" value="TSPO_MBR"/>
    <property type="match status" value="1"/>
</dbReference>
<evidence type="ECO:0000256" key="1">
    <source>
        <dbReference type="ARBA" id="ARBA00004141"/>
    </source>
</evidence>
<dbReference type="PATRIC" id="fig|1666911.3.peg.2407"/>
<dbReference type="PANTHER" id="PTHR10057">
    <property type="entry name" value="PERIPHERAL-TYPE BENZODIAZEPINE RECEPTOR"/>
    <property type="match status" value="1"/>
</dbReference>
<dbReference type="EMBL" id="LJZR01000001">
    <property type="protein sequence ID" value="KPQ37492.1"/>
    <property type="molecule type" value="Genomic_DNA"/>
</dbReference>
<dbReference type="Gene3D" id="1.20.1260.100">
    <property type="entry name" value="TspO/MBR protein"/>
    <property type="match status" value="1"/>
</dbReference>
<dbReference type="PIRSF" id="PIRSF005859">
    <property type="entry name" value="PBR"/>
    <property type="match status" value="1"/>
</dbReference>
<evidence type="ECO:0000313" key="7">
    <source>
        <dbReference type="EMBL" id="KPQ37492.1"/>
    </source>
</evidence>
<dbReference type="GO" id="GO:0016020">
    <property type="term" value="C:membrane"/>
    <property type="evidence" value="ECO:0007669"/>
    <property type="project" value="UniProtKB-SubCell"/>
</dbReference>
<feature type="transmembrane region" description="Helical" evidence="6">
    <location>
        <begin position="6"/>
        <end position="22"/>
    </location>
</feature>
<comment type="similarity">
    <text evidence="2">Belongs to the TspO/BZRP family.</text>
</comment>
<dbReference type="Proteomes" id="UP000050465">
    <property type="component" value="Unassembled WGS sequence"/>
</dbReference>
<proteinExistence type="inferred from homology"/>
<dbReference type="PANTHER" id="PTHR10057:SF0">
    <property type="entry name" value="TRANSLOCATOR PROTEIN"/>
    <property type="match status" value="1"/>
</dbReference>
<name>A0A0P7Z3K1_9CYAN</name>
<evidence type="ECO:0000313" key="8">
    <source>
        <dbReference type="Proteomes" id="UP000050465"/>
    </source>
</evidence>
<protein>
    <submittedName>
        <fullName evidence="7">Tryptophan-rich sensory protein</fullName>
    </submittedName>
</protein>
<dbReference type="STRING" id="1666911.HLUCCA11_00155"/>
<evidence type="ECO:0000256" key="5">
    <source>
        <dbReference type="ARBA" id="ARBA00023136"/>
    </source>
</evidence>
<feature type="transmembrane region" description="Helical" evidence="6">
    <location>
        <begin position="97"/>
        <end position="117"/>
    </location>
</feature>
<evidence type="ECO:0000256" key="4">
    <source>
        <dbReference type="ARBA" id="ARBA00022989"/>
    </source>
</evidence>
<keyword evidence="4 6" id="KW-1133">Transmembrane helix</keyword>
<dbReference type="Pfam" id="PF03073">
    <property type="entry name" value="TspO_MBR"/>
    <property type="match status" value="1"/>
</dbReference>
<evidence type="ECO:0000256" key="6">
    <source>
        <dbReference type="SAM" id="Phobius"/>
    </source>
</evidence>